<dbReference type="SMART" id="SM00420">
    <property type="entry name" value="HTH_DEOR"/>
    <property type="match status" value="1"/>
</dbReference>
<keyword evidence="1" id="KW-0805">Transcription regulation</keyword>
<dbReference type="PROSITE" id="PS51000">
    <property type="entry name" value="HTH_DEOR_2"/>
    <property type="match status" value="1"/>
</dbReference>
<dbReference type="PANTHER" id="PTHR30363:SF44">
    <property type="entry name" value="AGA OPERON TRANSCRIPTIONAL REPRESSOR-RELATED"/>
    <property type="match status" value="1"/>
</dbReference>
<sequence>MLGEVRQQKVVEMLIHQKSVRIGELSEFFDVSEETIRRDLKKLESDGLLKRTHGGAVINDEVDVVPSYILRSQQNIMEKRKIAALAADLVPDDGTVMLDGGSTTLEIVKNLANRRVTVITSDLYIALEASKSLHLQLIVLGGMQQKGTSALIGPECVERVRGYNVDVVFLGTGGLGARQGLTTASSAEAEVKRAMMKAGERVYCVADASKFGRAALVSYAAINDVKAIITDAPQDNQIVQDMQEAGATFHFA</sequence>
<dbReference type="InterPro" id="IPR001034">
    <property type="entry name" value="DeoR_HTH"/>
</dbReference>
<reference evidence="5" key="1">
    <citation type="submission" date="2022-08" db="EMBL/GenBank/DDBJ databases">
        <title>Alicyclobacillus dauci DSM2870, complete genome.</title>
        <authorList>
            <person name="Wang Q."/>
            <person name="Cai R."/>
            <person name="Wang Z."/>
        </authorList>
    </citation>
    <scope>NUCLEOTIDE SEQUENCE</scope>
    <source>
        <strain evidence="5">DSM 28700</strain>
    </source>
</reference>
<dbReference type="InterPro" id="IPR018356">
    <property type="entry name" value="Tscrpt_reg_HTH_DeoR_CS"/>
</dbReference>
<dbReference type="PROSITE" id="PS00894">
    <property type="entry name" value="HTH_DEOR_1"/>
    <property type="match status" value="1"/>
</dbReference>
<evidence type="ECO:0000313" key="5">
    <source>
        <dbReference type="EMBL" id="WAH38042.1"/>
    </source>
</evidence>
<protein>
    <submittedName>
        <fullName evidence="5">DeoR/GlpR family DNA-binding transcription regulator</fullName>
    </submittedName>
</protein>
<dbReference type="Gene3D" id="3.40.50.1360">
    <property type="match status" value="1"/>
</dbReference>
<evidence type="ECO:0000256" key="3">
    <source>
        <dbReference type="ARBA" id="ARBA00023163"/>
    </source>
</evidence>
<name>A0ABY6Z5E8_9BACL</name>
<dbReference type="Pfam" id="PF08220">
    <property type="entry name" value="HTH_DeoR"/>
    <property type="match status" value="1"/>
</dbReference>
<dbReference type="Gene3D" id="1.10.10.10">
    <property type="entry name" value="Winged helix-like DNA-binding domain superfamily/Winged helix DNA-binding domain"/>
    <property type="match status" value="1"/>
</dbReference>
<dbReference type="InterPro" id="IPR037171">
    <property type="entry name" value="NagB/RpiA_transferase-like"/>
</dbReference>
<dbReference type="PANTHER" id="PTHR30363">
    <property type="entry name" value="HTH-TYPE TRANSCRIPTIONAL REGULATOR SRLR-RELATED"/>
    <property type="match status" value="1"/>
</dbReference>
<dbReference type="Pfam" id="PF00455">
    <property type="entry name" value="DeoRC"/>
    <property type="match status" value="1"/>
</dbReference>
<keyword evidence="3" id="KW-0804">Transcription</keyword>
<keyword evidence="6" id="KW-1185">Reference proteome</keyword>
<dbReference type="GO" id="GO:0003677">
    <property type="term" value="F:DNA binding"/>
    <property type="evidence" value="ECO:0007669"/>
    <property type="project" value="UniProtKB-KW"/>
</dbReference>
<accession>A0ABY6Z5E8</accession>
<dbReference type="SUPFAM" id="SSF46785">
    <property type="entry name" value="Winged helix' DNA-binding domain"/>
    <property type="match status" value="1"/>
</dbReference>
<evidence type="ECO:0000259" key="4">
    <source>
        <dbReference type="PROSITE" id="PS51000"/>
    </source>
</evidence>
<dbReference type="SMART" id="SM01134">
    <property type="entry name" value="DeoRC"/>
    <property type="match status" value="1"/>
</dbReference>
<dbReference type="InterPro" id="IPR014036">
    <property type="entry name" value="DeoR-like_C"/>
</dbReference>
<dbReference type="RefSeq" id="WP_268045588.1">
    <property type="nucleotide sequence ID" value="NZ_CP104064.1"/>
</dbReference>
<evidence type="ECO:0000256" key="2">
    <source>
        <dbReference type="ARBA" id="ARBA00023125"/>
    </source>
</evidence>
<dbReference type="InterPro" id="IPR050313">
    <property type="entry name" value="Carb_Metab_HTH_regulators"/>
</dbReference>
<dbReference type="Proteomes" id="UP001164803">
    <property type="component" value="Chromosome"/>
</dbReference>
<gene>
    <name evidence="5" type="ORF">NZD86_06015</name>
</gene>
<dbReference type="PRINTS" id="PR00037">
    <property type="entry name" value="HTHLACR"/>
</dbReference>
<proteinExistence type="predicted"/>
<dbReference type="InterPro" id="IPR036388">
    <property type="entry name" value="WH-like_DNA-bd_sf"/>
</dbReference>
<keyword evidence="2 5" id="KW-0238">DNA-binding</keyword>
<dbReference type="InterPro" id="IPR036390">
    <property type="entry name" value="WH_DNA-bd_sf"/>
</dbReference>
<feature type="domain" description="HTH deoR-type" evidence="4">
    <location>
        <begin position="3"/>
        <end position="58"/>
    </location>
</feature>
<organism evidence="5 6">
    <name type="scientific">Alicyclobacillus dauci</name>
    <dbReference type="NCBI Taxonomy" id="1475485"/>
    <lineage>
        <taxon>Bacteria</taxon>
        <taxon>Bacillati</taxon>
        <taxon>Bacillota</taxon>
        <taxon>Bacilli</taxon>
        <taxon>Bacillales</taxon>
        <taxon>Alicyclobacillaceae</taxon>
        <taxon>Alicyclobacillus</taxon>
    </lineage>
</organism>
<dbReference type="SUPFAM" id="SSF100950">
    <property type="entry name" value="NagB/RpiA/CoA transferase-like"/>
    <property type="match status" value="1"/>
</dbReference>
<evidence type="ECO:0000256" key="1">
    <source>
        <dbReference type="ARBA" id="ARBA00023015"/>
    </source>
</evidence>
<evidence type="ECO:0000313" key="6">
    <source>
        <dbReference type="Proteomes" id="UP001164803"/>
    </source>
</evidence>
<dbReference type="EMBL" id="CP104064">
    <property type="protein sequence ID" value="WAH38042.1"/>
    <property type="molecule type" value="Genomic_DNA"/>
</dbReference>